<gene>
    <name evidence="1" type="ORF">VSX56_12885</name>
</gene>
<reference evidence="1 2" key="1">
    <citation type="submission" date="2024-06" db="EMBL/GenBank/DDBJ databases">
        <title>Thioclava kandeliae sp. nov. from a rhizosphere soil sample of Kandelia candel in a mangrove.</title>
        <authorList>
            <person name="Mu T."/>
        </authorList>
    </citation>
    <scope>NUCLEOTIDE SEQUENCE [LARGE SCALE GENOMIC DNA]</scope>
    <source>
        <strain evidence="1 2">CPCC 100088</strain>
    </source>
</reference>
<dbReference type="RefSeq" id="WP_350937635.1">
    <property type="nucleotide sequence ID" value="NZ_JAYWLC010000009.1"/>
</dbReference>
<comment type="caution">
    <text evidence="1">The sequence shown here is derived from an EMBL/GenBank/DDBJ whole genome shotgun (WGS) entry which is preliminary data.</text>
</comment>
<sequence length="223" mass="24632">MRATWPKNVRWQSAKFWIEGQSLDPTQSISGAETIVPTMRGRWLAQATLIFWDEAAVLEWQGFLAMMEGKIGTVLLPAFSKFRPLDINGNRLRYEEPAGFSNSQAFEHWGFDAAPVSRATVSVDAALRSTRLSISLTGTTGVRPGQVLGIGERSYRVQAAWSEALGTQSLMIQPPLREAVLAGAEVELARPVCRMRFASEAEGVMDDDLSRLKTVTVNFKEAV</sequence>
<evidence type="ECO:0000313" key="2">
    <source>
        <dbReference type="Proteomes" id="UP001438953"/>
    </source>
</evidence>
<protein>
    <recommendedName>
        <fullName evidence="3">TIGR02217 family protein</fullName>
    </recommendedName>
</protein>
<evidence type="ECO:0008006" key="3">
    <source>
        <dbReference type="Google" id="ProtNLM"/>
    </source>
</evidence>
<organism evidence="1 2">
    <name type="scientific">Thioclava kandeliae</name>
    <dbReference type="NCBI Taxonomy" id="3070818"/>
    <lineage>
        <taxon>Bacteria</taxon>
        <taxon>Pseudomonadati</taxon>
        <taxon>Pseudomonadota</taxon>
        <taxon>Alphaproteobacteria</taxon>
        <taxon>Rhodobacterales</taxon>
        <taxon>Paracoccaceae</taxon>
        <taxon>Thioclava</taxon>
    </lineage>
</organism>
<keyword evidence="2" id="KW-1185">Reference proteome</keyword>
<evidence type="ECO:0000313" key="1">
    <source>
        <dbReference type="EMBL" id="MER5172669.1"/>
    </source>
</evidence>
<proteinExistence type="predicted"/>
<dbReference type="EMBL" id="JAYWLC010000009">
    <property type="protein sequence ID" value="MER5172669.1"/>
    <property type="molecule type" value="Genomic_DNA"/>
</dbReference>
<dbReference type="Proteomes" id="UP001438953">
    <property type="component" value="Unassembled WGS sequence"/>
</dbReference>
<accession>A0ABV1SIE2</accession>
<name>A0ABV1SIE2_9RHOB</name>